<dbReference type="PROSITE" id="PS51720">
    <property type="entry name" value="G_AIG1"/>
    <property type="match status" value="1"/>
</dbReference>
<evidence type="ECO:0000256" key="1">
    <source>
        <dbReference type="ARBA" id="ARBA00008535"/>
    </source>
</evidence>
<dbReference type="InterPro" id="IPR006703">
    <property type="entry name" value="G_AIG1"/>
</dbReference>
<name>A0A3Q0HL05_ALLSI</name>
<dbReference type="AlphaFoldDB" id="A0A3Q0HL05"/>
<dbReference type="FunFam" id="3.40.50.300:FF:000366">
    <property type="entry name" value="GTPase, IMAP family member 2"/>
    <property type="match status" value="1"/>
</dbReference>
<comment type="similarity">
    <text evidence="1">Belongs to the TRAFAC class TrmE-Era-EngA-EngB-Septin-like GTPase superfamily. AIG1/Toc34/Toc159-like paraseptin GTPase family. IAN subfamily.</text>
</comment>
<dbReference type="RefSeq" id="XP_025072347.1">
    <property type="nucleotide sequence ID" value="XM_025216562.1"/>
</dbReference>
<dbReference type="CDD" id="cd01852">
    <property type="entry name" value="AIG1"/>
    <property type="match status" value="1"/>
</dbReference>
<dbReference type="STRING" id="38654.A0A3Q0HL05"/>
<dbReference type="GO" id="GO:0005525">
    <property type="term" value="F:GTP binding"/>
    <property type="evidence" value="ECO:0007669"/>
    <property type="project" value="UniProtKB-KW"/>
</dbReference>
<evidence type="ECO:0000259" key="4">
    <source>
        <dbReference type="PROSITE" id="PS51720"/>
    </source>
</evidence>
<keyword evidence="5" id="KW-1185">Reference proteome</keyword>
<dbReference type="InParanoid" id="A0A3Q0HL05"/>
<dbReference type="PANTHER" id="PTHR10903:SF73">
    <property type="entry name" value="GTPASE IMAP FAMILY MEMBER 8"/>
    <property type="match status" value="1"/>
</dbReference>
<evidence type="ECO:0000313" key="6">
    <source>
        <dbReference type="RefSeq" id="XP_025072347.1"/>
    </source>
</evidence>
<dbReference type="KEGG" id="asn:102369077"/>
<dbReference type="GeneID" id="102369077"/>
<evidence type="ECO:0000256" key="2">
    <source>
        <dbReference type="ARBA" id="ARBA00022741"/>
    </source>
</evidence>
<evidence type="ECO:0000256" key="3">
    <source>
        <dbReference type="ARBA" id="ARBA00023134"/>
    </source>
</evidence>
<reference evidence="6" key="1">
    <citation type="submission" date="2025-08" db="UniProtKB">
        <authorList>
            <consortium name="RefSeq"/>
        </authorList>
    </citation>
    <scope>IDENTIFICATION</scope>
</reference>
<proteinExistence type="inferred from homology"/>
<protein>
    <submittedName>
        <fullName evidence="6">GTPase IMAP family member 4</fullName>
    </submittedName>
</protein>
<dbReference type="InterPro" id="IPR045058">
    <property type="entry name" value="GIMA/IAN/Toc"/>
</dbReference>
<dbReference type="PANTHER" id="PTHR10903">
    <property type="entry name" value="GTPASE, IMAP FAMILY MEMBER-RELATED"/>
    <property type="match status" value="1"/>
</dbReference>
<dbReference type="Proteomes" id="UP000189705">
    <property type="component" value="Unplaced"/>
</dbReference>
<keyword evidence="2" id="KW-0547">Nucleotide-binding</keyword>
<dbReference type="Pfam" id="PF04548">
    <property type="entry name" value="AIG1"/>
    <property type="match status" value="1"/>
</dbReference>
<gene>
    <name evidence="6" type="primary">LOC102369077</name>
</gene>
<sequence>MEDEEAFCGWRSCEQPELRFILVGKTGAGKSATGNTLLGRIVFESKLGAQTVTRTCRNGEAAWNGKRLLVTDTAAIFDLDGHSTEASREIARCLLLSAPGPHALVLVTQLGRYTEEDQAAARRVQEIFGGQAMKFMIVLFTRKEDLGGSSLTEYVRYSENRDLRSLIQQCGDRYCAFNNKAAGAEQAAQVRELVEMVERMVQENGNTHYTSELYARAELLLHSEMGGLEEKCQILGEEVKEHLGKQRDRAAFLPYGVCRALRAACCCMWTSCCFMFTWIVIKCITVVKYMLNIVRRGWRGIVSWYDAWFS</sequence>
<dbReference type="InterPro" id="IPR027417">
    <property type="entry name" value="P-loop_NTPase"/>
</dbReference>
<keyword evidence="3" id="KW-0342">GTP-binding</keyword>
<evidence type="ECO:0000313" key="5">
    <source>
        <dbReference type="Proteomes" id="UP000189705"/>
    </source>
</evidence>
<dbReference type="SUPFAM" id="SSF52540">
    <property type="entry name" value="P-loop containing nucleoside triphosphate hydrolases"/>
    <property type="match status" value="1"/>
</dbReference>
<organism evidence="5 6">
    <name type="scientific">Alligator sinensis</name>
    <name type="common">Chinese alligator</name>
    <dbReference type="NCBI Taxonomy" id="38654"/>
    <lineage>
        <taxon>Eukaryota</taxon>
        <taxon>Metazoa</taxon>
        <taxon>Chordata</taxon>
        <taxon>Craniata</taxon>
        <taxon>Vertebrata</taxon>
        <taxon>Euteleostomi</taxon>
        <taxon>Archelosauria</taxon>
        <taxon>Archosauria</taxon>
        <taxon>Crocodylia</taxon>
        <taxon>Alligatoridae</taxon>
        <taxon>Alligatorinae</taxon>
        <taxon>Alligator</taxon>
    </lineage>
</organism>
<accession>A0A3Q0HL05</accession>
<feature type="domain" description="AIG1-type G" evidence="4">
    <location>
        <begin position="15"/>
        <end position="218"/>
    </location>
</feature>
<dbReference type="Gene3D" id="3.40.50.300">
    <property type="entry name" value="P-loop containing nucleotide triphosphate hydrolases"/>
    <property type="match status" value="1"/>
</dbReference>